<dbReference type="AlphaFoldDB" id="A0A0B6ZK86"/>
<protein>
    <submittedName>
        <fullName evidence="1">Uncharacterized protein</fullName>
    </submittedName>
</protein>
<evidence type="ECO:0000313" key="1">
    <source>
        <dbReference type="EMBL" id="CEK68281.1"/>
    </source>
</evidence>
<dbReference type="EMBL" id="HACG01021416">
    <property type="protein sequence ID" value="CEK68281.1"/>
    <property type="molecule type" value="Transcribed_RNA"/>
</dbReference>
<accession>A0A0B6ZK86</accession>
<gene>
    <name evidence="1" type="primary">ORF65760</name>
</gene>
<proteinExistence type="predicted"/>
<reference evidence="1" key="1">
    <citation type="submission" date="2014-12" db="EMBL/GenBank/DDBJ databases">
        <title>Insight into the proteome of Arion vulgaris.</title>
        <authorList>
            <person name="Aradska J."/>
            <person name="Bulat T."/>
            <person name="Smidak R."/>
            <person name="Sarate P."/>
            <person name="Gangsoo J."/>
            <person name="Sialana F."/>
            <person name="Bilban M."/>
            <person name="Lubec G."/>
        </authorList>
    </citation>
    <scope>NUCLEOTIDE SEQUENCE</scope>
    <source>
        <tissue evidence="1">Skin</tissue>
    </source>
</reference>
<sequence length="49" mass="5573">NERKEEVEAGERKIKIAAPSENNLTMSQICTELDPTKAEKSKEILDKEQ</sequence>
<name>A0A0B6ZK86_9EUPU</name>
<organism evidence="1">
    <name type="scientific">Arion vulgaris</name>
    <dbReference type="NCBI Taxonomy" id="1028688"/>
    <lineage>
        <taxon>Eukaryota</taxon>
        <taxon>Metazoa</taxon>
        <taxon>Spiralia</taxon>
        <taxon>Lophotrochozoa</taxon>
        <taxon>Mollusca</taxon>
        <taxon>Gastropoda</taxon>
        <taxon>Heterobranchia</taxon>
        <taxon>Euthyneura</taxon>
        <taxon>Panpulmonata</taxon>
        <taxon>Eupulmonata</taxon>
        <taxon>Stylommatophora</taxon>
        <taxon>Helicina</taxon>
        <taxon>Arionoidea</taxon>
        <taxon>Arionidae</taxon>
        <taxon>Arion</taxon>
    </lineage>
</organism>
<feature type="non-terminal residue" evidence="1">
    <location>
        <position position="1"/>
    </location>
</feature>